<name>A0A379WKX2_SALET</name>
<evidence type="ECO:0000313" key="2">
    <source>
        <dbReference type="Proteomes" id="UP000254712"/>
    </source>
</evidence>
<gene>
    <name evidence="1" type="ORF">NCTC8261_01025</name>
</gene>
<proteinExistence type="predicted"/>
<evidence type="ECO:0000313" key="1">
    <source>
        <dbReference type="EMBL" id="SUH34825.1"/>
    </source>
</evidence>
<accession>A0A379WKX2</accession>
<sequence length="137" mass="15383">MLQKALCLGEMQGVRAGDINRLNRVALRHRFQRGKQMLDGIIICERLRLFKTTGVNGGEPEFAGFMGGVDKLARDPVSPNYSETYHKRQRTPERDFRQCSTPFRPCQCAATHSGILLARRAPVCAISPNSGRQRPDI</sequence>
<dbReference type="EMBL" id="UGXT01000002">
    <property type="protein sequence ID" value="SUH34825.1"/>
    <property type="molecule type" value="Genomic_DNA"/>
</dbReference>
<dbReference type="AlphaFoldDB" id="A0A379WKX2"/>
<dbReference type="Proteomes" id="UP000254712">
    <property type="component" value="Unassembled WGS sequence"/>
</dbReference>
<organism evidence="1 2">
    <name type="scientific">Salmonella enterica I</name>
    <dbReference type="NCBI Taxonomy" id="59201"/>
    <lineage>
        <taxon>Bacteria</taxon>
        <taxon>Pseudomonadati</taxon>
        <taxon>Pseudomonadota</taxon>
        <taxon>Gammaproteobacteria</taxon>
        <taxon>Enterobacterales</taxon>
        <taxon>Enterobacteriaceae</taxon>
        <taxon>Salmonella</taxon>
    </lineage>
</organism>
<protein>
    <submittedName>
        <fullName evidence="1">Uncharacterized protein</fullName>
    </submittedName>
</protein>
<reference evidence="1 2" key="1">
    <citation type="submission" date="2018-06" db="EMBL/GenBank/DDBJ databases">
        <authorList>
            <consortium name="Pathogen Informatics"/>
            <person name="Doyle S."/>
        </authorList>
    </citation>
    <scope>NUCLEOTIDE SEQUENCE [LARGE SCALE GENOMIC DNA]</scope>
    <source>
        <strain evidence="1 2">NCTC8261</strain>
    </source>
</reference>